<feature type="region of interest" description="Disordered" evidence="2">
    <location>
        <begin position="69"/>
        <end position="105"/>
    </location>
</feature>
<protein>
    <recommendedName>
        <fullName evidence="3">HTH cro/C1-type domain-containing protein</fullName>
    </recommendedName>
</protein>
<dbReference type="Gene3D" id="1.10.260.40">
    <property type="entry name" value="lambda repressor-like DNA-binding domains"/>
    <property type="match status" value="1"/>
</dbReference>
<keyword evidence="1" id="KW-0238">DNA-binding</keyword>
<dbReference type="Proteomes" id="UP001500653">
    <property type="component" value="Unassembled WGS sequence"/>
</dbReference>
<evidence type="ECO:0000256" key="2">
    <source>
        <dbReference type="SAM" id="MobiDB-lite"/>
    </source>
</evidence>
<dbReference type="CDD" id="cd00093">
    <property type="entry name" value="HTH_XRE"/>
    <property type="match status" value="1"/>
</dbReference>
<keyword evidence="5" id="KW-1185">Reference proteome</keyword>
<organism evidence="4 5">
    <name type="scientific">Prauserella halophila</name>
    <dbReference type="NCBI Taxonomy" id="185641"/>
    <lineage>
        <taxon>Bacteria</taxon>
        <taxon>Bacillati</taxon>
        <taxon>Actinomycetota</taxon>
        <taxon>Actinomycetes</taxon>
        <taxon>Pseudonocardiales</taxon>
        <taxon>Pseudonocardiaceae</taxon>
        <taxon>Prauserella</taxon>
    </lineage>
</organism>
<evidence type="ECO:0000256" key="1">
    <source>
        <dbReference type="ARBA" id="ARBA00023125"/>
    </source>
</evidence>
<evidence type="ECO:0000313" key="5">
    <source>
        <dbReference type="Proteomes" id="UP001500653"/>
    </source>
</evidence>
<feature type="domain" description="HTH cro/C1-type" evidence="3">
    <location>
        <begin position="13"/>
        <end position="67"/>
    </location>
</feature>
<evidence type="ECO:0000313" key="4">
    <source>
        <dbReference type="EMBL" id="GAA1233624.1"/>
    </source>
</evidence>
<dbReference type="RefSeq" id="WP_253863611.1">
    <property type="nucleotide sequence ID" value="NZ_BAAALN010000005.1"/>
</dbReference>
<feature type="compositionally biased region" description="Basic and acidic residues" evidence="2">
    <location>
        <begin position="95"/>
        <end position="105"/>
    </location>
</feature>
<dbReference type="Pfam" id="PF01381">
    <property type="entry name" value="HTH_3"/>
    <property type="match status" value="1"/>
</dbReference>
<dbReference type="InterPro" id="IPR001387">
    <property type="entry name" value="Cro/C1-type_HTH"/>
</dbReference>
<dbReference type="SMART" id="SM00530">
    <property type="entry name" value="HTH_XRE"/>
    <property type="match status" value="1"/>
</dbReference>
<dbReference type="PANTHER" id="PTHR46558">
    <property type="entry name" value="TRACRIPTIONAL REGULATORY PROTEIN-RELATED-RELATED"/>
    <property type="match status" value="1"/>
</dbReference>
<name>A0ABN1W366_9PSEU</name>
<accession>A0ABN1W366</accession>
<dbReference type="SUPFAM" id="SSF47413">
    <property type="entry name" value="lambda repressor-like DNA-binding domains"/>
    <property type="match status" value="1"/>
</dbReference>
<sequence length="105" mass="11308">MEQTSVSDRNNRVRQVRRAVEVTQAQLAEAAGVARQTVVAMERDDYAPSVYLALAVARYLDTTVEALFAPQGEATDRAGEDGRARAGQKAGTRGESVDGRGEPDE</sequence>
<comment type="caution">
    <text evidence="4">The sequence shown here is derived from an EMBL/GenBank/DDBJ whole genome shotgun (WGS) entry which is preliminary data.</text>
</comment>
<gene>
    <name evidence="4" type="ORF">GCM10009676_16280</name>
</gene>
<feature type="compositionally biased region" description="Basic and acidic residues" evidence="2">
    <location>
        <begin position="74"/>
        <end position="84"/>
    </location>
</feature>
<dbReference type="EMBL" id="BAAALN010000005">
    <property type="protein sequence ID" value="GAA1233624.1"/>
    <property type="molecule type" value="Genomic_DNA"/>
</dbReference>
<dbReference type="PANTHER" id="PTHR46558:SF4">
    <property type="entry name" value="DNA-BIDING PHAGE PROTEIN"/>
    <property type="match status" value="1"/>
</dbReference>
<dbReference type="InterPro" id="IPR010982">
    <property type="entry name" value="Lambda_DNA-bd_dom_sf"/>
</dbReference>
<evidence type="ECO:0000259" key="3">
    <source>
        <dbReference type="PROSITE" id="PS50943"/>
    </source>
</evidence>
<dbReference type="PROSITE" id="PS50943">
    <property type="entry name" value="HTH_CROC1"/>
    <property type="match status" value="1"/>
</dbReference>
<proteinExistence type="predicted"/>
<reference evidence="4 5" key="1">
    <citation type="journal article" date="2019" name="Int. J. Syst. Evol. Microbiol.">
        <title>The Global Catalogue of Microorganisms (GCM) 10K type strain sequencing project: providing services to taxonomists for standard genome sequencing and annotation.</title>
        <authorList>
            <consortium name="The Broad Institute Genomics Platform"/>
            <consortium name="The Broad Institute Genome Sequencing Center for Infectious Disease"/>
            <person name="Wu L."/>
            <person name="Ma J."/>
        </authorList>
    </citation>
    <scope>NUCLEOTIDE SEQUENCE [LARGE SCALE GENOMIC DNA]</scope>
    <source>
        <strain evidence="4 5">JCM 13023</strain>
    </source>
</reference>